<dbReference type="EMBL" id="QPFP01000008">
    <property type="protein sequence ID" value="TEB35167.1"/>
    <property type="molecule type" value="Genomic_DNA"/>
</dbReference>
<feature type="compositionally biased region" description="Basic residues" evidence="2">
    <location>
        <begin position="57"/>
        <end position="69"/>
    </location>
</feature>
<keyword evidence="4" id="KW-1185">Reference proteome</keyword>
<dbReference type="Pfam" id="PF07890">
    <property type="entry name" value="Rrp15p"/>
    <property type="match status" value="1"/>
</dbReference>
<evidence type="ECO:0000256" key="2">
    <source>
        <dbReference type="SAM" id="MobiDB-lite"/>
    </source>
</evidence>
<dbReference type="Proteomes" id="UP000298030">
    <property type="component" value="Unassembled WGS sequence"/>
</dbReference>
<feature type="compositionally biased region" description="Acidic residues" evidence="2">
    <location>
        <begin position="11"/>
        <end position="32"/>
    </location>
</feature>
<comment type="caution">
    <text evidence="3">The sequence shown here is derived from an EMBL/GenBank/DDBJ whole genome shotgun (WGS) entry which is preliminary data.</text>
</comment>
<dbReference type="OrthoDB" id="20949at2759"/>
<dbReference type="InterPro" id="IPR012459">
    <property type="entry name" value="Rrp15"/>
</dbReference>
<dbReference type="GO" id="GO:0030687">
    <property type="term" value="C:preribosome, large subunit precursor"/>
    <property type="evidence" value="ECO:0007669"/>
    <property type="project" value="TreeGrafter"/>
</dbReference>
<organism evidence="3 4">
    <name type="scientific">Coprinellus micaceus</name>
    <name type="common">Glistening ink-cap mushroom</name>
    <name type="synonym">Coprinus micaceus</name>
    <dbReference type="NCBI Taxonomy" id="71717"/>
    <lineage>
        <taxon>Eukaryota</taxon>
        <taxon>Fungi</taxon>
        <taxon>Dikarya</taxon>
        <taxon>Basidiomycota</taxon>
        <taxon>Agaricomycotina</taxon>
        <taxon>Agaricomycetes</taxon>
        <taxon>Agaricomycetidae</taxon>
        <taxon>Agaricales</taxon>
        <taxon>Agaricineae</taxon>
        <taxon>Psathyrellaceae</taxon>
        <taxon>Coprinellus</taxon>
    </lineage>
</organism>
<protein>
    <recommendedName>
        <fullName evidence="5">Rrp15p-domain-containing protein</fullName>
    </recommendedName>
</protein>
<feature type="compositionally biased region" description="Polar residues" evidence="2">
    <location>
        <begin position="72"/>
        <end position="94"/>
    </location>
</feature>
<evidence type="ECO:0000313" key="3">
    <source>
        <dbReference type="EMBL" id="TEB35167.1"/>
    </source>
</evidence>
<dbReference type="PANTHER" id="PTHR13245">
    <property type="entry name" value="RRP15-LIKE PROTEIN"/>
    <property type="match status" value="1"/>
</dbReference>
<comment type="similarity">
    <text evidence="1">Belongs to the RRP15 family.</text>
</comment>
<dbReference type="STRING" id="71717.A0A4Y7TLU2"/>
<dbReference type="PANTHER" id="PTHR13245:SF14">
    <property type="entry name" value="RRP15-LIKE PROTEIN"/>
    <property type="match status" value="1"/>
</dbReference>
<evidence type="ECO:0000313" key="4">
    <source>
        <dbReference type="Proteomes" id="UP000298030"/>
    </source>
</evidence>
<reference evidence="3 4" key="1">
    <citation type="journal article" date="2019" name="Nat. Ecol. Evol.">
        <title>Megaphylogeny resolves global patterns of mushroom evolution.</title>
        <authorList>
            <person name="Varga T."/>
            <person name="Krizsan K."/>
            <person name="Foldi C."/>
            <person name="Dima B."/>
            <person name="Sanchez-Garcia M."/>
            <person name="Sanchez-Ramirez S."/>
            <person name="Szollosi G.J."/>
            <person name="Szarkandi J.G."/>
            <person name="Papp V."/>
            <person name="Albert L."/>
            <person name="Andreopoulos W."/>
            <person name="Angelini C."/>
            <person name="Antonin V."/>
            <person name="Barry K.W."/>
            <person name="Bougher N.L."/>
            <person name="Buchanan P."/>
            <person name="Buyck B."/>
            <person name="Bense V."/>
            <person name="Catcheside P."/>
            <person name="Chovatia M."/>
            <person name="Cooper J."/>
            <person name="Damon W."/>
            <person name="Desjardin D."/>
            <person name="Finy P."/>
            <person name="Geml J."/>
            <person name="Haridas S."/>
            <person name="Hughes K."/>
            <person name="Justo A."/>
            <person name="Karasinski D."/>
            <person name="Kautmanova I."/>
            <person name="Kiss B."/>
            <person name="Kocsube S."/>
            <person name="Kotiranta H."/>
            <person name="LaButti K.M."/>
            <person name="Lechner B.E."/>
            <person name="Liimatainen K."/>
            <person name="Lipzen A."/>
            <person name="Lukacs Z."/>
            <person name="Mihaltcheva S."/>
            <person name="Morgado L.N."/>
            <person name="Niskanen T."/>
            <person name="Noordeloos M.E."/>
            <person name="Ohm R.A."/>
            <person name="Ortiz-Santana B."/>
            <person name="Ovrebo C."/>
            <person name="Racz N."/>
            <person name="Riley R."/>
            <person name="Savchenko A."/>
            <person name="Shiryaev A."/>
            <person name="Soop K."/>
            <person name="Spirin V."/>
            <person name="Szebenyi C."/>
            <person name="Tomsovsky M."/>
            <person name="Tulloss R.E."/>
            <person name="Uehling J."/>
            <person name="Grigoriev I.V."/>
            <person name="Vagvolgyi C."/>
            <person name="Papp T."/>
            <person name="Martin F.M."/>
            <person name="Miettinen O."/>
            <person name="Hibbett D.S."/>
            <person name="Nagy L.G."/>
        </authorList>
    </citation>
    <scope>NUCLEOTIDE SEQUENCE [LARGE SCALE GENOMIC DNA]</scope>
    <source>
        <strain evidence="3 4">FP101781</strain>
    </source>
</reference>
<proteinExistence type="inferred from homology"/>
<evidence type="ECO:0000256" key="1">
    <source>
        <dbReference type="ARBA" id="ARBA00007462"/>
    </source>
</evidence>
<name>A0A4Y7TLU2_COPMI</name>
<feature type="region of interest" description="Disordered" evidence="2">
    <location>
        <begin position="1"/>
        <end position="107"/>
    </location>
</feature>
<dbReference type="GO" id="GO:0000470">
    <property type="term" value="P:maturation of LSU-rRNA"/>
    <property type="evidence" value="ECO:0007669"/>
    <property type="project" value="TreeGrafter"/>
</dbReference>
<dbReference type="AlphaFoldDB" id="A0A4Y7TLU2"/>
<evidence type="ECO:0008006" key="5">
    <source>
        <dbReference type="Google" id="ProtNLM"/>
    </source>
</evidence>
<gene>
    <name evidence="3" type="ORF">FA13DRAFT_1707287</name>
</gene>
<dbReference type="GO" id="GO:0000460">
    <property type="term" value="P:maturation of 5.8S rRNA"/>
    <property type="evidence" value="ECO:0007669"/>
    <property type="project" value="TreeGrafter"/>
</dbReference>
<sequence>MPPLKRRKLSDDEEEPLESSAEDSASELEEGSDAGSSIHPDSDNGSEGDDDMEGLKPKKSKKTAKRKIRATGASTFGSALQTLLQTDTPSNQPLSLKPSIARKHNDQKLELKAKKVLQLEKKEKEDLRRIKDVIGGWGGESERTLRKVAQRGVVKLFNAIQQSQATVVAAAEVAKAEKGSGKPRLPAPIIETKGKKKGSKKDNILGRGKETVVDKDDFFNIIKSGGIVPKA</sequence>
<accession>A0A4Y7TLU2</accession>
<feature type="region of interest" description="Disordered" evidence="2">
    <location>
        <begin position="178"/>
        <end position="206"/>
    </location>
</feature>